<evidence type="ECO:0000313" key="2">
    <source>
        <dbReference type="Proteomes" id="UP000008556"/>
    </source>
</evidence>
<dbReference type="EMBL" id="CP000886">
    <property type="protein sequence ID" value="ABX67715.1"/>
    <property type="molecule type" value="Genomic_DNA"/>
</dbReference>
<dbReference type="KEGG" id="spq:SPAB_02332"/>
<proteinExistence type="predicted"/>
<organism evidence="1 2">
    <name type="scientific">Salmonella paratyphi B (strain ATCC BAA-1250 / SPB7)</name>
    <dbReference type="NCBI Taxonomy" id="1016998"/>
    <lineage>
        <taxon>Bacteria</taxon>
        <taxon>Pseudomonadati</taxon>
        <taxon>Pseudomonadota</taxon>
        <taxon>Gammaproteobacteria</taxon>
        <taxon>Enterobacterales</taxon>
        <taxon>Enterobacteriaceae</taxon>
        <taxon>Salmonella</taxon>
    </lineage>
</organism>
<sequence length="210" mass="22345">MDVPRLARIACEGRASLAITDCAGIICRRERCSKSALASNGVIISGFPTKRRVSCELAFSACNAAGTVTEGPKSPPMTSNARVRRVKVSSLPGSVFSAYAEKSSLSFITLVLFGFYTTGTPVMQKASSIARLLSDDLTAAVVTVGSDVVTQVFFTRSFVYRQAGDCGQSVMGTTHATFGTGWFILLYGHGPYSSITVYPCVRGEDLLLTL</sequence>
<accession>A0A6C6Z3A4</accession>
<name>A0A6C6Z3A4_SALPB</name>
<reference evidence="1 2" key="1">
    <citation type="submission" date="2007-11" db="EMBL/GenBank/DDBJ databases">
        <authorList>
            <consortium name="The Salmonella enterica serovar Paratyphi B Genome Sequencing Project"/>
            <person name="McClelland M."/>
            <person name="Sanderson E.K."/>
            <person name="Porwollik S."/>
            <person name="Spieth J."/>
            <person name="Clifton W.S."/>
            <person name="Fulton R."/>
            <person name="Cordes M."/>
            <person name="Wollam A."/>
            <person name="Shah N."/>
            <person name="Pepin K."/>
            <person name="Bhonagiri V."/>
            <person name="Nash W."/>
            <person name="Johnson M."/>
            <person name="Thiruvilangam P."/>
            <person name="Wilson R."/>
        </authorList>
    </citation>
    <scope>NUCLEOTIDE SEQUENCE [LARGE SCALE GENOMIC DNA]</scope>
    <source>
        <strain evidence="2">ATCC BAA-1250 / SPB7</strain>
    </source>
</reference>
<dbReference type="Proteomes" id="UP000008556">
    <property type="component" value="Chromosome"/>
</dbReference>
<gene>
    <name evidence="1" type="ordered locus">SPAB_02332</name>
</gene>
<dbReference type="AlphaFoldDB" id="A0A6C6Z3A4"/>
<protein>
    <submittedName>
        <fullName evidence="1">Uncharacterized protein</fullName>
    </submittedName>
</protein>
<evidence type="ECO:0000313" key="1">
    <source>
        <dbReference type="EMBL" id="ABX67715.1"/>
    </source>
</evidence>